<reference evidence="9 10" key="1">
    <citation type="journal article" date="2017" name="ISME J.">
        <title>Energy and carbon metabolisms in a deep terrestrial subsurface fluid microbial community.</title>
        <authorList>
            <person name="Momper L."/>
            <person name="Jungbluth S.P."/>
            <person name="Lee M.D."/>
            <person name="Amend J.P."/>
        </authorList>
    </citation>
    <scope>NUCLEOTIDE SEQUENCE [LARGE SCALE GENOMIC DNA]</scope>
    <source>
        <strain evidence="9">SURF_26</strain>
    </source>
</reference>
<dbReference type="PROSITE" id="PS00676">
    <property type="entry name" value="SIGMA54_INTERACT_2"/>
    <property type="match status" value="1"/>
</dbReference>
<evidence type="ECO:0000256" key="1">
    <source>
        <dbReference type="ARBA" id="ARBA00022741"/>
    </source>
</evidence>
<dbReference type="InterPro" id="IPR002078">
    <property type="entry name" value="Sigma_54_int"/>
</dbReference>
<gene>
    <name evidence="9" type="ORF">C4541_09550</name>
</gene>
<dbReference type="SMART" id="SM00091">
    <property type="entry name" value="PAS"/>
    <property type="match status" value="1"/>
</dbReference>
<evidence type="ECO:0000259" key="8">
    <source>
        <dbReference type="PROSITE" id="PS50113"/>
    </source>
</evidence>
<dbReference type="InterPro" id="IPR027417">
    <property type="entry name" value="P-loop_NTPase"/>
</dbReference>
<dbReference type="SUPFAM" id="SSF52540">
    <property type="entry name" value="P-loop containing nucleoside triphosphate hydrolases"/>
    <property type="match status" value="1"/>
</dbReference>
<dbReference type="InterPro" id="IPR000014">
    <property type="entry name" value="PAS"/>
</dbReference>
<dbReference type="Pfam" id="PF25601">
    <property type="entry name" value="AAA_lid_14"/>
    <property type="match status" value="1"/>
</dbReference>
<accession>A0A3A4R0A7</accession>
<dbReference type="PROSITE" id="PS50113">
    <property type="entry name" value="PAC"/>
    <property type="match status" value="1"/>
</dbReference>
<evidence type="ECO:0000256" key="5">
    <source>
        <dbReference type="ARBA" id="ARBA00023163"/>
    </source>
</evidence>
<feature type="domain" description="PAC" evidence="8">
    <location>
        <begin position="78"/>
        <end position="130"/>
    </location>
</feature>
<dbReference type="InterPro" id="IPR003593">
    <property type="entry name" value="AAA+_ATPase"/>
</dbReference>
<dbReference type="SMART" id="SM00086">
    <property type="entry name" value="PAC"/>
    <property type="match status" value="1"/>
</dbReference>
<dbReference type="NCBIfam" id="TIGR00229">
    <property type="entry name" value="sensory_box"/>
    <property type="match status" value="1"/>
</dbReference>
<keyword evidence="4" id="KW-0238">DNA-binding</keyword>
<keyword evidence="3" id="KW-0805">Transcription regulation</keyword>
<organism evidence="9 10">
    <name type="scientific">Candidatus Auribacter fodinae</name>
    <dbReference type="NCBI Taxonomy" id="2093366"/>
    <lineage>
        <taxon>Bacteria</taxon>
        <taxon>Pseudomonadati</taxon>
        <taxon>Candidatus Auribacterota</taxon>
        <taxon>Candidatus Auribacteria</taxon>
        <taxon>Candidatus Auribacterales</taxon>
        <taxon>Candidatus Auribacteraceae</taxon>
        <taxon>Candidatus Auribacter</taxon>
    </lineage>
</organism>
<protein>
    <submittedName>
        <fullName evidence="9">PAS domain S-box protein</fullName>
    </submittedName>
</protein>
<dbReference type="GO" id="GO:0043565">
    <property type="term" value="F:sequence-specific DNA binding"/>
    <property type="evidence" value="ECO:0007669"/>
    <property type="project" value="InterPro"/>
</dbReference>
<proteinExistence type="predicted"/>
<dbReference type="Proteomes" id="UP000266426">
    <property type="component" value="Unassembled WGS sequence"/>
</dbReference>
<keyword evidence="5" id="KW-0804">Transcription</keyword>
<dbReference type="SUPFAM" id="SSF55785">
    <property type="entry name" value="PYP-like sensor domain (PAS domain)"/>
    <property type="match status" value="1"/>
</dbReference>
<feature type="domain" description="Sigma-54 factor interaction" evidence="6">
    <location>
        <begin position="144"/>
        <end position="373"/>
    </location>
</feature>
<dbReference type="Gene3D" id="3.30.450.20">
    <property type="entry name" value="PAS domain"/>
    <property type="match status" value="1"/>
</dbReference>
<keyword evidence="2" id="KW-0067">ATP-binding</keyword>
<evidence type="ECO:0000259" key="6">
    <source>
        <dbReference type="PROSITE" id="PS50045"/>
    </source>
</evidence>
<dbReference type="InterPro" id="IPR025944">
    <property type="entry name" value="Sigma_54_int_dom_CS"/>
</dbReference>
<dbReference type="InterPro" id="IPR058031">
    <property type="entry name" value="AAA_lid_NorR"/>
</dbReference>
<dbReference type="Pfam" id="PF00158">
    <property type="entry name" value="Sigma54_activat"/>
    <property type="match status" value="1"/>
</dbReference>
<evidence type="ECO:0000256" key="2">
    <source>
        <dbReference type="ARBA" id="ARBA00022840"/>
    </source>
</evidence>
<evidence type="ECO:0000259" key="7">
    <source>
        <dbReference type="PROSITE" id="PS50112"/>
    </source>
</evidence>
<keyword evidence="1" id="KW-0547">Nucleotide-binding</keyword>
<evidence type="ECO:0000313" key="10">
    <source>
        <dbReference type="Proteomes" id="UP000266426"/>
    </source>
</evidence>
<dbReference type="PRINTS" id="PR01590">
    <property type="entry name" value="HTHFIS"/>
</dbReference>
<dbReference type="PROSITE" id="PS50112">
    <property type="entry name" value="PAS"/>
    <property type="match status" value="1"/>
</dbReference>
<dbReference type="PROSITE" id="PS00688">
    <property type="entry name" value="SIGMA54_INTERACT_3"/>
    <property type="match status" value="1"/>
</dbReference>
<sequence length="450" mass="50634">MTISEKELRSMLSAVPVGIFTTDFNGTITFWNQAAEDMTGYTRTEISGNLCRYFLPARPDTPAKNDELCSVFCGGKLRNCECFFKHKNGMLISILMSSSLLTDQAKKPVGIVGTMTDITYFHNIEEQYKSLSQSLANRYSFGSIIGRSEPMRRVYHMLERAAESDATVLLLGESGTGKELAARAIHYNSGRKDKVMVTVNCSAFPETLLESELFGHVKGAFTGALRDKEGRFEVADGGTIFLDEIGDISPLIQVKLLRVLQTKTIERLGDHTSKKIDARIVTATNRDLTKMLSDGTFREDLYYRLKVFPVTLPPLRERKEDIPLLIDYFIGRFNESTGKSIKGVDPEALKYMLDYCWPGNVRELENAIEHAYVLCRSDSIQISDLPHELFSENSGGALCKHRQQLSPKRHEKEMLIEALQQAGGNRSLAAQLLDVSRVTVWKRMKRYGLL</sequence>
<dbReference type="InterPro" id="IPR000700">
    <property type="entry name" value="PAS-assoc_C"/>
</dbReference>
<dbReference type="EMBL" id="QZJZ01000074">
    <property type="protein sequence ID" value="RJP57826.1"/>
    <property type="molecule type" value="Genomic_DNA"/>
</dbReference>
<evidence type="ECO:0000313" key="9">
    <source>
        <dbReference type="EMBL" id="RJP57826.1"/>
    </source>
</evidence>
<dbReference type="SMART" id="SM00382">
    <property type="entry name" value="AAA"/>
    <property type="match status" value="1"/>
</dbReference>
<dbReference type="InterPro" id="IPR035965">
    <property type="entry name" value="PAS-like_dom_sf"/>
</dbReference>
<dbReference type="InterPro" id="IPR009057">
    <property type="entry name" value="Homeodomain-like_sf"/>
</dbReference>
<dbReference type="Gene3D" id="1.10.8.60">
    <property type="match status" value="1"/>
</dbReference>
<dbReference type="Gene3D" id="3.40.50.300">
    <property type="entry name" value="P-loop containing nucleotide triphosphate hydrolases"/>
    <property type="match status" value="1"/>
</dbReference>
<dbReference type="CDD" id="cd00130">
    <property type="entry name" value="PAS"/>
    <property type="match status" value="1"/>
</dbReference>
<dbReference type="InterPro" id="IPR002197">
    <property type="entry name" value="HTH_Fis"/>
</dbReference>
<feature type="domain" description="PAS" evidence="7">
    <location>
        <begin position="4"/>
        <end position="49"/>
    </location>
</feature>
<dbReference type="PANTHER" id="PTHR32071">
    <property type="entry name" value="TRANSCRIPTIONAL REGULATORY PROTEIN"/>
    <property type="match status" value="1"/>
</dbReference>
<dbReference type="GO" id="GO:0006355">
    <property type="term" value="P:regulation of DNA-templated transcription"/>
    <property type="evidence" value="ECO:0007669"/>
    <property type="project" value="InterPro"/>
</dbReference>
<dbReference type="SUPFAM" id="SSF46689">
    <property type="entry name" value="Homeodomain-like"/>
    <property type="match status" value="1"/>
</dbReference>
<evidence type="ECO:0000256" key="4">
    <source>
        <dbReference type="ARBA" id="ARBA00023125"/>
    </source>
</evidence>
<dbReference type="PROSITE" id="PS50045">
    <property type="entry name" value="SIGMA54_INTERACT_4"/>
    <property type="match status" value="1"/>
</dbReference>
<dbReference type="Gene3D" id="1.10.10.60">
    <property type="entry name" value="Homeodomain-like"/>
    <property type="match status" value="1"/>
</dbReference>
<dbReference type="FunFam" id="3.40.50.300:FF:000006">
    <property type="entry name" value="DNA-binding transcriptional regulator NtrC"/>
    <property type="match status" value="1"/>
</dbReference>
<evidence type="ECO:0000256" key="3">
    <source>
        <dbReference type="ARBA" id="ARBA00023015"/>
    </source>
</evidence>
<dbReference type="InterPro" id="IPR025943">
    <property type="entry name" value="Sigma_54_int_dom_ATP-bd_2"/>
</dbReference>
<comment type="caution">
    <text evidence="9">The sequence shown here is derived from an EMBL/GenBank/DDBJ whole genome shotgun (WGS) entry which is preliminary data.</text>
</comment>
<dbReference type="GO" id="GO:0005524">
    <property type="term" value="F:ATP binding"/>
    <property type="evidence" value="ECO:0007669"/>
    <property type="project" value="UniProtKB-KW"/>
</dbReference>
<dbReference type="InterPro" id="IPR001610">
    <property type="entry name" value="PAC"/>
</dbReference>
<dbReference type="Pfam" id="PF13426">
    <property type="entry name" value="PAS_9"/>
    <property type="match status" value="1"/>
</dbReference>
<name>A0A3A4R0A7_9BACT</name>
<dbReference type="CDD" id="cd00009">
    <property type="entry name" value="AAA"/>
    <property type="match status" value="1"/>
</dbReference>
<dbReference type="PANTHER" id="PTHR32071:SF113">
    <property type="entry name" value="ALGINATE BIOSYNTHESIS TRANSCRIPTIONAL REGULATORY PROTEIN ALGB"/>
    <property type="match status" value="1"/>
</dbReference>
<dbReference type="Pfam" id="PF02954">
    <property type="entry name" value="HTH_8"/>
    <property type="match status" value="1"/>
</dbReference>
<dbReference type="AlphaFoldDB" id="A0A3A4R0A7"/>